<name>A0A9D1IJ74_9BACT</name>
<evidence type="ECO:0000256" key="1">
    <source>
        <dbReference type="SAM" id="SignalP"/>
    </source>
</evidence>
<dbReference type="InterPro" id="IPR037066">
    <property type="entry name" value="Plug_dom_sf"/>
</dbReference>
<feature type="chain" id="PRO_5039572148" description="Macroglobulin domain-containing protein" evidence="1">
    <location>
        <begin position="19"/>
        <end position="823"/>
    </location>
</feature>
<dbReference type="EMBL" id="DVMS01000036">
    <property type="protein sequence ID" value="HIU38318.1"/>
    <property type="molecule type" value="Genomic_DNA"/>
</dbReference>
<comment type="caution">
    <text evidence="2">The sequence shown here is derived from an EMBL/GenBank/DDBJ whole genome shotgun (WGS) entry which is preliminary data.</text>
</comment>
<dbReference type="AlphaFoldDB" id="A0A9D1IJ74"/>
<evidence type="ECO:0000313" key="2">
    <source>
        <dbReference type="EMBL" id="HIU38318.1"/>
    </source>
</evidence>
<accession>A0A9D1IJ74</accession>
<feature type="signal peptide" evidence="1">
    <location>
        <begin position="1"/>
        <end position="18"/>
    </location>
</feature>
<sequence length="823" mass="91299">MKNIYLLAAIASSLCGAAAEVDIGARFEEQTYEYPQEKVYVHTDRNVYLGGDTIWMRGYVVDAVSHQPVSVSEYLYVEMQLPDGETAQRVKIRESNGVYAGYVVLPETAAEADYTLTAYTSFMQSLGEPYFFKKMLRVGSAFSTLSDMKIRYDYDDETEKLKVAFSLIDKATKRPADVGEFRCELPDGTERTGEKIGDEIAVEIDGKQMQDNWIRVAFGDYVKFVVLPDCSKGYGVTFHPEGGYLIAGAECRVAFKAVSVSGSGEMVKGSVVDSKGDTVANFAALHAGMGFFRMKPEMGEMYRAVCVNDKGAKKEFELPLASEDAAVLHVDAGTSHVGVEVVGAMRGDCRLVVHERGNLLYSGLLTDANRSVSFPLSDFPDGVVNAVLFDDTWNPLSERLFFVCNEKEKVEIKSDKAVYGEREKVRMSVELNDFSMPEGNYSVSVTDNGIVDTEEHVSVESSLLLSSEIRGGVENPEYYFSEAADAGDALDALLMTQGWRRYDIPAVVRGEMAYPQSAIEIGQTVSGTIKSKWRNKPEAGVLVNAIVPKYGYAGVFESDSLGRFVCEGFDFPENTTIMLQAYNSKGERMYPNFEIDHERFPQLSPLKVNFLPEQELGDAKWASFVENSRERSLYNGMEVMLNEIIVRGHLIRAPEDAYEAVAYRSYDYKAMEQAKVTSVEEMLRKVPGLWLDAQRDYIFRGYTVALYVDNVLQNPTPTEGANDGFGLEKRPPLGSQKYTDHLILGRPNPHTLPAFESAAESTLDLIERIPFDFVRRVDFIRPTEAVMLGPSATSGGAIMITTKIGTEVEGTEYPEFATVAPLG</sequence>
<organism evidence="2 3">
    <name type="scientific">Candidatus Limisoma intestinavium</name>
    <dbReference type="NCBI Taxonomy" id="2840856"/>
    <lineage>
        <taxon>Bacteria</taxon>
        <taxon>Pseudomonadati</taxon>
        <taxon>Bacteroidota</taxon>
        <taxon>Bacteroidia</taxon>
        <taxon>Bacteroidales</taxon>
        <taxon>Candidatus Limisoma</taxon>
    </lineage>
</organism>
<reference evidence="2" key="2">
    <citation type="journal article" date="2021" name="PeerJ">
        <title>Extensive microbial diversity within the chicken gut microbiome revealed by metagenomics and culture.</title>
        <authorList>
            <person name="Gilroy R."/>
            <person name="Ravi A."/>
            <person name="Getino M."/>
            <person name="Pursley I."/>
            <person name="Horton D.L."/>
            <person name="Alikhan N.F."/>
            <person name="Baker D."/>
            <person name="Gharbi K."/>
            <person name="Hall N."/>
            <person name="Watson M."/>
            <person name="Adriaenssens E.M."/>
            <person name="Foster-Nyarko E."/>
            <person name="Jarju S."/>
            <person name="Secka A."/>
            <person name="Antonio M."/>
            <person name="Oren A."/>
            <person name="Chaudhuri R.R."/>
            <person name="La Ragione R."/>
            <person name="Hildebrand F."/>
            <person name="Pallen M.J."/>
        </authorList>
    </citation>
    <scope>NUCLEOTIDE SEQUENCE</scope>
    <source>
        <strain evidence="2">17073</strain>
    </source>
</reference>
<protein>
    <recommendedName>
        <fullName evidence="4">Macroglobulin domain-containing protein</fullName>
    </recommendedName>
</protein>
<keyword evidence="1" id="KW-0732">Signal</keyword>
<evidence type="ECO:0008006" key="4">
    <source>
        <dbReference type="Google" id="ProtNLM"/>
    </source>
</evidence>
<feature type="non-terminal residue" evidence="2">
    <location>
        <position position="823"/>
    </location>
</feature>
<dbReference type="SUPFAM" id="SSF56935">
    <property type="entry name" value="Porins"/>
    <property type="match status" value="1"/>
</dbReference>
<dbReference type="Proteomes" id="UP000824076">
    <property type="component" value="Unassembled WGS sequence"/>
</dbReference>
<reference evidence="2" key="1">
    <citation type="submission" date="2020-10" db="EMBL/GenBank/DDBJ databases">
        <authorList>
            <person name="Gilroy R."/>
        </authorList>
    </citation>
    <scope>NUCLEOTIDE SEQUENCE</scope>
    <source>
        <strain evidence="2">17073</strain>
    </source>
</reference>
<dbReference type="Gene3D" id="2.170.130.10">
    <property type="entry name" value="TonB-dependent receptor, plug domain"/>
    <property type="match status" value="1"/>
</dbReference>
<proteinExistence type="predicted"/>
<dbReference type="Gene3D" id="2.60.40.1930">
    <property type="match status" value="1"/>
</dbReference>
<gene>
    <name evidence="2" type="ORF">IAD18_01465</name>
</gene>
<evidence type="ECO:0000313" key="3">
    <source>
        <dbReference type="Proteomes" id="UP000824076"/>
    </source>
</evidence>